<comment type="caution">
    <text evidence="4">The sequence shown here is derived from an EMBL/GenBank/DDBJ whole genome shotgun (WGS) entry which is preliminary data.</text>
</comment>
<keyword evidence="3" id="KW-0812">Transmembrane</keyword>
<evidence type="ECO:0000256" key="2">
    <source>
        <dbReference type="SAM" id="MobiDB-lite"/>
    </source>
</evidence>
<feature type="coiled-coil region" evidence="1">
    <location>
        <begin position="320"/>
        <end position="357"/>
    </location>
</feature>
<keyword evidence="5" id="KW-1185">Reference proteome</keyword>
<protein>
    <submittedName>
        <fullName evidence="4">Uncharacterized protein</fullName>
    </submittedName>
</protein>
<dbReference type="OrthoDB" id="4179406at2759"/>
<evidence type="ECO:0000256" key="1">
    <source>
        <dbReference type="SAM" id="Coils"/>
    </source>
</evidence>
<evidence type="ECO:0000256" key="3">
    <source>
        <dbReference type="SAM" id="Phobius"/>
    </source>
</evidence>
<reference evidence="4" key="1">
    <citation type="submission" date="2022-07" db="EMBL/GenBank/DDBJ databases">
        <title>The genome of Lyophyllum shimeji provides insight into the initial evolution of ectomycorrhizal fungal genome.</title>
        <authorList>
            <person name="Kobayashi Y."/>
            <person name="Shibata T."/>
            <person name="Hirakawa H."/>
            <person name="Shigenobu S."/>
            <person name="Nishiyama T."/>
            <person name="Yamada A."/>
            <person name="Hasebe M."/>
            <person name="Kawaguchi M."/>
        </authorList>
    </citation>
    <scope>NUCLEOTIDE SEQUENCE</scope>
    <source>
        <strain evidence="4">AT787</strain>
    </source>
</reference>
<evidence type="ECO:0000313" key="4">
    <source>
        <dbReference type="EMBL" id="GLB40283.1"/>
    </source>
</evidence>
<dbReference type="EMBL" id="BRPK01000008">
    <property type="protein sequence ID" value="GLB40283.1"/>
    <property type="molecule type" value="Genomic_DNA"/>
</dbReference>
<feature type="region of interest" description="Disordered" evidence="2">
    <location>
        <begin position="1"/>
        <end position="88"/>
    </location>
</feature>
<gene>
    <name evidence="4" type="ORF">LshimejAT787_0801540</name>
</gene>
<dbReference type="Proteomes" id="UP001063166">
    <property type="component" value="Unassembled WGS sequence"/>
</dbReference>
<keyword evidence="3" id="KW-1133">Transmembrane helix</keyword>
<sequence>MHSAARAQARDAAARSSYLSDDGHWEEVEDIEGQHQRRPPTPPPSSVRVGISSPRKRRLPHRTTYVASPARKQFAAPPTPKKQKPPPPRVIARKEILDGAVDGASFTFRYFLDVFSTALRLLRRPLGLLAFLWLLALIVGRVSHTIRGVFEPLCYLPGLYGSRFCETPTQVSGDDKAPRWADYPKLIDVQSATFEHLLDESVGGSGLSLEIKKAELATTDLVTLIRISDLKSRDTLSDTLAEFVAEAKKTGRDLQRLSSKIGGAVDNIMAVNDYALHQIDAAHSQPPTVKSLYGLIPWSARKPTNDIVLRTFTEAMGVLSASMQRLILEAELNLANLEKLEERLSTLHDQVSREDSTLTSAKSEVLAELWTKLGGNRKKLRNFDDHLSLLKNLGLYRKKALAHVTAALQSLHAMSSDMEDIRERVAAPELTESRIPVEVHMKSIQSGLERLKAGRVRARRLEEDTIRRVLGIVGAGNAPEE</sequence>
<organism evidence="4 5">
    <name type="scientific">Lyophyllum shimeji</name>
    <name type="common">Hon-shimeji</name>
    <name type="synonym">Tricholoma shimeji</name>
    <dbReference type="NCBI Taxonomy" id="47721"/>
    <lineage>
        <taxon>Eukaryota</taxon>
        <taxon>Fungi</taxon>
        <taxon>Dikarya</taxon>
        <taxon>Basidiomycota</taxon>
        <taxon>Agaricomycotina</taxon>
        <taxon>Agaricomycetes</taxon>
        <taxon>Agaricomycetidae</taxon>
        <taxon>Agaricales</taxon>
        <taxon>Tricholomatineae</taxon>
        <taxon>Lyophyllaceae</taxon>
        <taxon>Lyophyllum</taxon>
    </lineage>
</organism>
<proteinExistence type="predicted"/>
<evidence type="ECO:0000313" key="5">
    <source>
        <dbReference type="Proteomes" id="UP001063166"/>
    </source>
</evidence>
<accession>A0A9P3UP36</accession>
<keyword evidence="1" id="KW-0175">Coiled coil</keyword>
<dbReference type="AlphaFoldDB" id="A0A9P3UP36"/>
<keyword evidence="3" id="KW-0472">Membrane</keyword>
<feature type="compositionally biased region" description="Pro residues" evidence="2">
    <location>
        <begin position="77"/>
        <end position="88"/>
    </location>
</feature>
<feature type="transmembrane region" description="Helical" evidence="3">
    <location>
        <begin position="126"/>
        <end position="144"/>
    </location>
</feature>
<name>A0A9P3UP36_LYOSH</name>